<dbReference type="AlphaFoldDB" id="A0A131YG55"/>
<keyword evidence="4 6" id="KW-0391">Immunity</keyword>
<evidence type="ECO:0000259" key="9">
    <source>
        <dbReference type="SMART" id="SM00644"/>
    </source>
</evidence>
<dbReference type="FunFam" id="3.40.80.10:FF:000001">
    <property type="entry name" value="Peptidoglycan recognition protein 1"/>
    <property type="match status" value="1"/>
</dbReference>
<evidence type="ECO:0000256" key="5">
    <source>
        <dbReference type="ARBA" id="ARBA00023157"/>
    </source>
</evidence>
<dbReference type="InterPro" id="IPR015510">
    <property type="entry name" value="PGRP"/>
</dbReference>
<feature type="domain" description="N-acetylmuramoyl-L-alanine amidase" evidence="9">
    <location>
        <begin position="41"/>
        <end position="180"/>
    </location>
</feature>
<dbReference type="InterPro" id="IPR006619">
    <property type="entry name" value="PGRP_domain_met/bac"/>
</dbReference>
<accession>A0A131YG55</accession>
<dbReference type="InterPro" id="IPR017331">
    <property type="entry name" value="Peptidoglycan_recognition"/>
</dbReference>
<dbReference type="PANTHER" id="PTHR11022">
    <property type="entry name" value="PEPTIDOGLYCAN RECOGNITION PROTEIN"/>
    <property type="match status" value="1"/>
</dbReference>
<proteinExistence type="inferred from homology"/>
<evidence type="ECO:0000259" key="10">
    <source>
        <dbReference type="SMART" id="SM00701"/>
    </source>
</evidence>
<evidence type="ECO:0000313" key="11">
    <source>
        <dbReference type="EMBL" id="JAP76911.1"/>
    </source>
</evidence>
<protein>
    <recommendedName>
        <fullName evidence="6">Peptidoglycan-recognition protein</fullName>
    </recommendedName>
</protein>
<evidence type="ECO:0000256" key="1">
    <source>
        <dbReference type="ARBA" id="ARBA00007553"/>
    </source>
</evidence>
<feature type="disulfide bond" evidence="7">
    <location>
        <begin position="68"/>
        <end position="74"/>
    </location>
</feature>
<reference evidence="11" key="1">
    <citation type="journal article" date="2016" name="Ticks Tick Borne Dis.">
        <title>De novo assembly and annotation of the salivary gland transcriptome of Rhipicephalus appendiculatus male and female ticks during blood feeding.</title>
        <authorList>
            <person name="de Castro M.H."/>
            <person name="de Klerk D."/>
            <person name="Pienaar R."/>
            <person name="Latif A.A."/>
            <person name="Rees D.J."/>
            <person name="Mans B.J."/>
        </authorList>
    </citation>
    <scope>NUCLEOTIDE SEQUENCE</scope>
    <source>
        <tissue evidence="11">Salivary glands</tissue>
    </source>
</reference>
<dbReference type="SUPFAM" id="SSF55846">
    <property type="entry name" value="N-acetylmuramoyl-L-alanine amidase-like"/>
    <property type="match status" value="1"/>
</dbReference>
<dbReference type="GO" id="GO:0045087">
    <property type="term" value="P:innate immune response"/>
    <property type="evidence" value="ECO:0007669"/>
    <property type="project" value="UniProtKB-KW"/>
</dbReference>
<feature type="domain" description="Peptidoglycan recognition protein family" evidence="10">
    <location>
        <begin position="31"/>
        <end position="174"/>
    </location>
</feature>
<dbReference type="GO" id="GO:0008745">
    <property type="term" value="F:N-acetylmuramoyl-L-alanine amidase activity"/>
    <property type="evidence" value="ECO:0007669"/>
    <property type="project" value="InterPro"/>
</dbReference>
<sequence>MGPSLTAQALVTILLLADFLVETGALQCPGVSIVSRKEWGARRPRLQVAMRNPRAQYVFIHHTTGPQCKDKRSCSRLIRSHQNHHMNANRWPDIGYNFLVGGDGRIYEGRGFGREGAHTRGYNQVGIAISFVGDFSRAKPSLRMRWAAERLIACGVRQGKINKRYSLHGHRDANCTTCPGNLLYAIIKKWAYFRGRLKRFFC</sequence>
<dbReference type="GO" id="GO:0008270">
    <property type="term" value="F:zinc ion binding"/>
    <property type="evidence" value="ECO:0007669"/>
    <property type="project" value="InterPro"/>
</dbReference>
<dbReference type="CDD" id="cd06583">
    <property type="entry name" value="PGRP"/>
    <property type="match status" value="1"/>
</dbReference>
<evidence type="ECO:0000256" key="2">
    <source>
        <dbReference type="ARBA" id="ARBA00022588"/>
    </source>
</evidence>
<evidence type="ECO:0000256" key="6">
    <source>
        <dbReference type="PIRNR" id="PIRNR037945"/>
    </source>
</evidence>
<evidence type="ECO:0000256" key="8">
    <source>
        <dbReference type="SAM" id="SignalP"/>
    </source>
</evidence>
<feature type="disulfide bond" evidence="7">
    <location>
        <begin position="28"/>
        <end position="154"/>
    </location>
</feature>
<dbReference type="SMART" id="SM00644">
    <property type="entry name" value="Ami_2"/>
    <property type="match status" value="1"/>
</dbReference>
<dbReference type="InterPro" id="IPR036505">
    <property type="entry name" value="Amidase/PGRP_sf"/>
</dbReference>
<dbReference type="PANTHER" id="PTHR11022:SF41">
    <property type="entry name" value="PEPTIDOGLYCAN-RECOGNITION PROTEIN LC-RELATED"/>
    <property type="match status" value="1"/>
</dbReference>
<comment type="similarity">
    <text evidence="1 6">Belongs to the N-acetylmuramoyl-L-alanine amidase 2 family.</text>
</comment>
<dbReference type="SMART" id="SM00701">
    <property type="entry name" value="PGRP"/>
    <property type="match status" value="1"/>
</dbReference>
<dbReference type="InterPro" id="IPR002502">
    <property type="entry name" value="Amidase_domain"/>
</dbReference>
<keyword evidence="2 6" id="KW-0399">Innate immunity</keyword>
<feature type="signal peptide" evidence="8">
    <location>
        <begin position="1"/>
        <end position="25"/>
    </location>
</feature>
<organism evidence="11">
    <name type="scientific">Rhipicephalus appendiculatus</name>
    <name type="common">Brown ear tick</name>
    <dbReference type="NCBI Taxonomy" id="34631"/>
    <lineage>
        <taxon>Eukaryota</taxon>
        <taxon>Metazoa</taxon>
        <taxon>Ecdysozoa</taxon>
        <taxon>Arthropoda</taxon>
        <taxon>Chelicerata</taxon>
        <taxon>Arachnida</taxon>
        <taxon>Acari</taxon>
        <taxon>Parasitiformes</taxon>
        <taxon>Ixodida</taxon>
        <taxon>Ixodoidea</taxon>
        <taxon>Ixodidae</taxon>
        <taxon>Rhipicephalinae</taxon>
        <taxon>Rhipicephalus</taxon>
        <taxon>Rhipicephalus</taxon>
    </lineage>
</organism>
<dbReference type="EMBL" id="GEDV01011646">
    <property type="protein sequence ID" value="JAP76911.1"/>
    <property type="molecule type" value="Transcribed_RNA"/>
</dbReference>
<name>A0A131YG55_RHIAP</name>
<feature type="chain" id="PRO_5007285123" description="Peptidoglycan-recognition protein" evidence="8">
    <location>
        <begin position="26"/>
        <end position="202"/>
    </location>
</feature>
<evidence type="ECO:0000256" key="7">
    <source>
        <dbReference type="PIRSR" id="PIRSR037945-1"/>
    </source>
</evidence>
<dbReference type="GO" id="GO:0042834">
    <property type="term" value="F:peptidoglycan binding"/>
    <property type="evidence" value="ECO:0007669"/>
    <property type="project" value="InterPro"/>
</dbReference>
<evidence type="ECO:0000256" key="4">
    <source>
        <dbReference type="ARBA" id="ARBA00022859"/>
    </source>
</evidence>
<dbReference type="PIRSF" id="PIRSF037945">
    <property type="entry name" value="PGRPs"/>
    <property type="match status" value="1"/>
</dbReference>
<dbReference type="Gene3D" id="3.40.80.10">
    <property type="entry name" value="Peptidoglycan recognition protein-like"/>
    <property type="match status" value="1"/>
</dbReference>
<keyword evidence="5 7" id="KW-1015">Disulfide bond</keyword>
<evidence type="ECO:0000256" key="3">
    <source>
        <dbReference type="ARBA" id="ARBA00022729"/>
    </source>
</evidence>
<keyword evidence="3 8" id="KW-0732">Signal</keyword>
<dbReference type="Pfam" id="PF01510">
    <property type="entry name" value="Amidase_2"/>
    <property type="match status" value="1"/>
</dbReference>
<dbReference type="GO" id="GO:0009253">
    <property type="term" value="P:peptidoglycan catabolic process"/>
    <property type="evidence" value="ECO:0007669"/>
    <property type="project" value="InterPro"/>
</dbReference>